<dbReference type="InterPro" id="IPR001789">
    <property type="entry name" value="Sig_transdc_resp-reg_receiver"/>
</dbReference>
<dbReference type="SUPFAM" id="SSF47384">
    <property type="entry name" value="Homodimeric domain of signal transducing histidine kinase"/>
    <property type="match status" value="1"/>
</dbReference>
<evidence type="ECO:0000256" key="10">
    <source>
        <dbReference type="SAM" id="MobiDB-lite"/>
    </source>
</evidence>
<dbReference type="SMART" id="SM00448">
    <property type="entry name" value="REC"/>
    <property type="match status" value="1"/>
</dbReference>
<dbReference type="Pfam" id="PF00989">
    <property type="entry name" value="PAS"/>
    <property type="match status" value="1"/>
</dbReference>
<evidence type="ECO:0000256" key="4">
    <source>
        <dbReference type="ARBA" id="ARBA00022679"/>
    </source>
</evidence>
<dbReference type="InterPro" id="IPR036890">
    <property type="entry name" value="HATPase_C_sf"/>
</dbReference>
<evidence type="ECO:0000313" key="16">
    <source>
        <dbReference type="Proteomes" id="UP000320496"/>
    </source>
</evidence>
<dbReference type="InterPro" id="IPR036097">
    <property type="entry name" value="HisK_dim/P_sf"/>
</dbReference>
<accession>A0A517Z2Y4</accession>
<feature type="domain" description="PAS" evidence="13">
    <location>
        <begin position="267"/>
        <end position="337"/>
    </location>
</feature>
<proteinExistence type="predicted"/>
<dbReference type="InterPro" id="IPR005467">
    <property type="entry name" value="His_kinase_dom"/>
</dbReference>
<dbReference type="Pfam" id="PF02518">
    <property type="entry name" value="HATPase_c"/>
    <property type="match status" value="1"/>
</dbReference>
<evidence type="ECO:0000256" key="7">
    <source>
        <dbReference type="ARBA" id="ARBA00022840"/>
    </source>
</evidence>
<protein>
    <recommendedName>
        <fullName evidence="2">histidine kinase</fullName>
        <ecNumber evidence="2">2.7.13.3</ecNumber>
    </recommendedName>
</protein>
<dbReference type="Pfam" id="PF00072">
    <property type="entry name" value="Response_reg"/>
    <property type="match status" value="1"/>
</dbReference>
<dbReference type="PRINTS" id="PR00344">
    <property type="entry name" value="BCTRLSENSOR"/>
</dbReference>
<evidence type="ECO:0000256" key="9">
    <source>
        <dbReference type="PROSITE-ProRule" id="PRU00169"/>
    </source>
</evidence>
<evidence type="ECO:0000256" key="2">
    <source>
        <dbReference type="ARBA" id="ARBA00012438"/>
    </source>
</evidence>
<dbReference type="InterPro" id="IPR013767">
    <property type="entry name" value="PAS_fold"/>
</dbReference>
<dbReference type="InterPro" id="IPR013655">
    <property type="entry name" value="PAS_fold_3"/>
</dbReference>
<keyword evidence="3 9" id="KW-0597">Phosphoprotein</keyword>
<dbReference type="SUPFAM" id="SSF55874">
    <property type="entry name" value="ATPase domain of HSP90 chaperone/DNA topoisomerase II/histidine kinase"/>
    <property type="match status" value="1"/>
</dbReference>
<dbReference type="PANTHER" id="PTHR43065:SF42">
    <property type="entry name" value="TWO-COMPONENT SENSOR PPRA"/>
    <property type="match status" value="1"/>
</dbReference>
<keyword evidence="4" id="KW-0808">Transferase</keyword>
<dbReference type="InterPro" id="IPR001610">
    <property type="entry name" value="PAC"/>
</dbReference>
<keyword evidence="7" id="KW-0067">ATP-binding</keyword>
<dbReference type="GO" id="GO:0006355">
    <property type="term" value="P:regulation of DNA-templated transcription"/>
    <property type="evidence" value="ECO:0007669"/>
    <property type="project" value="InterPro"/>
</dbReference>
<feature type="modified residue" description="4-aspartylphosphate" evidence="9">
    <location>
        <position position="957"/>
    </location>
</feature>
<feature type="domain" description="PAS" evidence="13">
    <location>
        <begin position="421"/>
        <end position="466"/>
    </location>
</feature>
<organism evidence="15 16">
    <name type="scientific">Maioricimonas rarisocia</name>
    <dbReference type="NCBI Taxonomy" id="2528026"/>
    <lineage>
        <taxon>Bacteria</taxon>
        <taxon>Pseudomonadati</taxon>
        <taxon>Planctomycetota</taxon>
        <taxon>Planctomycetia</taxon>
        <taxon>Planctomycetales</taxon>
        <taxon>Planctomycetaceae</taxon>
        <taxon>Maioricimonas</taxon>
    </lineage>
</organism>
<dbReference type="Pfam" id="PF08447">
    <property type="entry name" value="PAS_3"/>
    <property type="match status" value="1"/>
</dbReference>
<dbReference type="SMART" id="SM00086">
    <property type="entry name" value="PAC"/>
    <property type="match status" value="4"/>
</dbReference>
<dbReference type="NCBIfam" id="TIGR00229">
    <property type="entry name" value="sensory_box"/>
    <property type="match status" value="4"/>
</dbReference>
<dbReference type="KEGG" id="mri:Mal4_11040"/>
<keyword evidence="8" id="KW-0902">Two-component regulatory system</keyword>
<dbReference type="SMART" id="SM00388">
    <property type="entry name" value="HisKA"/>
    <property type="match status" value="1"/>
</dbReference>
<dbReference type="Gene3D" id="2.10.70.100">
    <property type="match status" value="1"/>
</dbReference>
<dbReference type="Gene3D" id="1.10.287.130">
    <property type="match status" value="1"/>
</dbReference>
<dbReference type="InterPro" id="IPR003661">
    <property type="entry name" value="HisK_dim/P_dom"/>
</dbReference>
<feature type="domain" description="PAC" evidence="14">
    <location>
        <begin position="341"/>
        <end position="393"/>
    </location>
</feature>
<keyword evidence="16" id="KW-1185">Reference proteome</keyword>
<dbReference type="GO" id="GO:0005524">
    <property type="term" value="F:ATP binding"/>
    <property type="evidence" value="ECO:0007669"/>
    <property type="project" value="UniProtKB-KW"/>
</dbReference>
<dbReference type="InterPro" id="IPR000700">
    <property type="entry name" value="PAS-assoc_C"/>
</dbReference>
<reference evidence="15 16" key="1">
    <citation type="submission" date="2019-02" db="EMBL/GenBank/DDBJ databases">
        <title>Deep-cultivation of Planctomycetes and their phenomic and genomic characterization uncovers novel biology.</title>
        <authorList>
            <person name="Wiegand S."/>
            <person name="Jogler M."/>
            <person name="Boedeker C."/>
            <person name="Pinto D."/>
            <person name="Vollmers J."/>
            <person name="Rivas-Marin E."/>
            <person name="Kohn T."/>
            <person name="Peeters S.H."/>
            <person name="Heuer A."/>
            <person name="Rast P."/>
            <person name="Oberbeckmann S."/>
            <person name="Bunk B."/>
            <person name="Jeske O."/>
            <person name="Meyerdierks A."/>
            <person name="Storesund J.E."/>
            <person name="Kallscheuer N."/>
            <person name="Luecker S."/>
            <person name="Lage O.M."/>
            <person name="Pohl T."/>
            <person name="Merkel B.J."/>
            <person name="Hornburger P."/>
            <person name="Mueller R.-W."/>
            <person name="Bruemmer F."/>
            <person name="Labrenz M."/>
            <person name="Spormann A.M."/>
            <person name="Op den Camp H."/>
            <person name="Overmann J."/>
            <person name="Amann R."/>
            <person name="Jetten M.S.M."/>
            <person name="Mascher T."/>
            <person name="Medema M.H."/>
            <person name="Devos D.P."/>
            <person name="Kaster A.-K."/>
            <person name="Ovreas L."/>
            <person name="Rohde M."/>
            <person name="Galperin M.Y."/>
            <person name="Jogler C."/>
        </authorList>
    </citation>
    <scope>NUCLEOTIDE SEQUENCE [LARGE SCALE GENOMIC DNA]</scope>
    <source>
        <strain evidence="15 16">Mal4</strain>
    </source>
</reference>
<dbReference type="InterPro" id="IPR035965">
    <property type="entry name" value="PAS-like_dom_sf"/>
</dbReference>
<evidence type="ECO:0000259" key="14">
    <source>
        <dbReference type="PROSITE" id="PS50113"/>
    </source>
</evidence>
<dbReference type="GO" id="GO:0000155">
    <property type="term" value="F:phosphorelay sensor kinase activity"/>
    <property type="evidence" value="ECO:0007669"/>
    <property type="project" value="InterPro"/>
</dbReference>
<dbReference type="InterPro" id="IPR003594">
    <property type="entry name" value="HATPase_dom"/>
</dbReference>
<feature type="domain" description="PAS" evidence="13">
    <location>
        <begin position="142"/>
        <end position="197"/>
    </location>
</feature>
<dbReference type="OrthoDB" id="5287556at2"/>
<feature type="domain" description="PAC" evidence="14">
    <location>
        <begin position="469"/>
        <end position="521"/>
    </location>
</feature>
<evidence type="ECO:0000259" key="12">
    <source>
        <dbReference type="PROSITE" id="PS50110"/>
    </source>
</evidence>
<dbReference type="CDD" id="cd00130">
    <property type="entry name" value="PAS"/>
    <property type="match status" value="4"/>
</dbReference>
<dbReference type="CDD" id="cd00082">
    <property type="entry name" value="HisKA"/>
    <property type="match status" value="1"/>
</dbReference>
<dbReference type="PANTHER" id="PTHR43065">
    <property type="entry name" value="SENSOR HISTIDINE KINASE"/>
    <property type="match status" value="1"/>
</dbReference>
<dbReference type="RefSeq" id="WP_145367433.1">
    <property type="nucleotide sequence ID" value="NZ_CP036275.1"/>
</dbReference>
<dbReference type="Pfam" id="PF08448">
    <property type="entry name" value="PAS_4"/>
    <property type="match status" value="1"/>
</dbReference>
<evidence type="ECO:0000256" key="5">
    <source>
        <dbReference type="ARBA" id="ARBA00022741"/>
    </source>
</evidence>
<sequence length="1029" mass="114014">MQSRVTRLLIVEESAIDAEMLVMHLRRDGARIEWKRADTFRELHSVLSDGTWDSVLCGGPDFDGELCLEEVLSTVRRFSPHVPVLLVAREIQLERAVTLMRTGVTDLMTRDQIDRLPDMVGRAVEQHRSSADANYPEQSGNAATRDARIFRHIRDAVIVLDADGTVTDWNAGATRLLGWTVEGMIGRPYLERFPAPERSRIASLLESWSTTPDTVAELEDWHRDGSRVWVSCRAVPLPGPDGQSEGKLLVLRDIRTLKRSEAALRASEQRYRELIETSHDLIWSVDTDGVITFMNKASLRIAGRKPEDVIGTRFIDFVPPEEVHSHVASFMETLQSGRDTIDYESRVYNADGGLITVSTRCRTITDDEGDVVGICGVSRDMTAEKESALALKKRESLLSNAERIGNMGSWELDLADGTLRWSEETLRIFGMTAEEFGGDLDSFLQRVHPDDRERIFEAHDRADTGDGIITSEYRILRPDGEERIIQGRGDVVFDEDGKPIRRMGVILDITELRRSEETLRLRNRAIQAVPHGIVITDPGQPDHPIVYASTGFEQLTGYTPEESVGRNCKFLQGPETSPEAVERLQQAVANGDSTTVELLNYRKDGTTFWNEVTISPVLNDSGELTHFVGVQIDVTRRRAMAEQLRQVQKMEAIGRLAGGIAHDFNNLLTVINGYSEILLDEMEPDDPSRELLDEIRKSGERSTELTRQLLAFSRKQVLAAKVFDLNTVVSGAERLLRRLIGEDLELITDLVAEPAPVRADPGQIEQVVLNLAVNARDAMPTGGTLTIRTRTFEVDEEFARGRPVLQPGPHLMLSIADTGCGMSPEVLAQIFEPFFTTKGTGAGTGLGLAVVHGIVTQSGGHIDVVSSPGQGTTFRILLPRDDEPLEESEPTTVETSDDELPRGTETVLLVEDEDGVRRFARQILADCGYAVLEAPDGTRALQLAADHEGPIQLLVTDVIMPGKGGREVAEELVAARPDLKVVFVSGYTDDAVVRHGVQESRVNFMHKPFAAVELARKVRYVLDSVPAAE</sequence>
<dbReference type="Pfam" id="PF13426">
    <property type="entry name" value="PAS_9"/>
    <property type="match status" value="1"/>
</dbReference>
<comment type="catalytic activity">
    <reaction evidence="1">
        <text>ATP + protein L-histidine = ADP + protein N-phospho-L-histidine.</text>
        <dbReference type="EC" id="2.7.13.3"/>
    </reaction>
</comment>
<dbReference type="PROSITE" id="PS50109">
    <property type="entry name" value="HIS_KIN"/>
    <property type="match status" value="1"/>
</dbReference>
<feature type="domain" description="PAC" evidence="14">
    <location>
        <begin position="594"/>
        <end position="646"/>
    </location>
</feature>
<gene>
    <name evidence="15" type="ORF">Mal4_11040</name>
</gene>
<feature type="domain" description="PAS" evidence="13">
    <location>
        <begin position="518"/>
        <end position="591"/>
    </location>
</feature>
<dbReference type="Pfam" id="PF00512">
    <property type="entry name" value="HisKA"/>
    <property type="match status" value="1"/>
</dbReference>
<evidence type="ECO:0000256" key="3">
    <source>
        <dbReference type="ARBA" id="ARBA00022553"/>
    </source>
</evidence>
<feature type="region of interest" description="Disordered" evidence="10">
    <location>
        <begin position="881"/>
        <end position="901"/>
    </location>
</feature>
<feature type="domain" description="PAC" evidence="14">
    <location>
        <begin position="214"/>
        <end position="266"/>
    </location>
</feature>
<dbReference type="PROSITE" id="PS50110">
    <property type="entry name" value="RESPONSE_REGULATORY"/>
    <property type="match status" value="1"/>
</dbReference>
<evidence type="ECO:0000313" key="15">
    <source>
        <dbReference type="EMBL" id="QDU36806.1"/>
    </source>
</evidence>
<keyword evidence="6" id="KW-0418">Kinase</keyword>
<dbReference type="Gene3D" id="3.30.450.20">
    <property type="entry name" value="PAS domain"/>
    <property type="match status" value="4"/>
</dbReference>
<evidence type="ECO:0000259" key="13">
    <source>
        <dbReference type="PROSITE" id="PS50112"/>
    </source>
</evidence>
<dbReference type="Gene3D" id="3.30.565.10">
    <property type="entry name" value="Histidine kinase-like ATPase, C-terminal domain"/>
    <property type="match status" value="1"/>
</dbReference>
<dbReference type="PROSITE" id="PS50113">
    <property type="entry name" value="PAC"/>
    <property type="match status" value="4"/>
</dbReference>
<dbReference type="AlphaFoldDB" id="A0A517Z2Y4"/>
<dbReference type="EMBL" id="CP036275">
    <property type="protein sequence ID" value="QDU36806.1"/>
    <property type="molecule type" value="Genomic_DNA"/>
</dbReference>
<dbReference type="SMART" id="SM00387">
    <property type="entry name" value="HATPase_c"/>
    <property type="match status" value="1"/>
</dbReference>
<evidence type="ECO:0000256" key="1">
    <source>
        <dbReference type="ARBA" id="ARBA00000085"/>
    </source>
</evidence>
<feature type="domain" description="Response regulatory" evidence="12">
    <location>
        <begin position="906"/>
        <end position="1022"/>
    </location>
</feature>
<feature type="domain" description="Histidine kinase" evidence="11">
    <location>
        <begin position="659"/>
        <end position="882"/>
    </location>
</feature>
<dbReference type="InterPro" id="IPR000014">
    <property type="entry name" value="PAS"/>
</dbReference>
<keyword evidence="5" id="KW-0547">Nucleotide-binding</keyword>
<dbReference type="InterPro" id="IPR004358">
    <property type="entry name" value="Sig_transdc_His_kin-like_C"/>
</dbReference>
<dbReference type="Gene3D" id="3.40.50.2300">
    <property type="match status" value="2"/>
</dbReference>
<dbReference type="SUPFAM" id="SSF52172">
    <property type="entry name" value="CheY-like"/>
    <property type="match status" value="2"/>
</dbReference>
<evidence type="ECO:0000256" key="6">
    <source>
        <dbReference type="ARBA" id="ARBA00022777"/>
    </source>
</evidence>
<dbReference type="InterPro" id="IPR011006">
    <property type="entry name" value="CheY-like_superfamily"/>
</dbReference>
<dbReference type="PROSITE" id="PS50112">
    <property type="entry name" value="PAS"/>
    <property type="match status" value="4"/>
</dbReference>
<dbReference type="SUPFAM" id="SSF55785">
    <property type="entry name" value="PYP-like sensor domain (PAS domain)"/>
    <property type="match status" value="4"/>
</dbReference>
<dbReference type="EC" id="2.7.13.3" evidence="2"/>
<name>A0A517Z2Y4_9PLAN</name>
<dbReference type="SMART" id="SM00091">
    <property type="entry name" value="PAS"/>
    <property type="match status" value="4"/>
</dbReference>
<dbReference type="Proteomes" id="UP000320496">
    <property type="component" value="Chromosome"/>
</dbReference>
<evidence type="ECO:0000256" key="8">
    <source>
        <dbReference type="ARBA" id="ARBA00023012"/>
    </source>
</evidence>
<evidence type="ECO:0000259" key="11">
    <source>
        <dbReference type="PROSITE" id="PS50109"/>
    </source>
</evidence>
<dbReference type="InterPro" id="IPR013656">
    <property type="entry name" value="PAS_4"/>
</dbReference>